<sequence length="275" mass="30346">MSIATTLPTAARKRNDSAGTPFAGACWPAWKTSLPVDSRKRLPLRTTLKVLMAAAKRASSRQESVSENLSEAKVRQLYSSGDAAHDFDHVLRVTKLGIRIARAESANEGVVRAAALLHDLPISGSGRTDHHISAAGFTADYLRASGMDEPRIESVIHCIQAHRYRDRTVQPQTLEAKCLYDADKLDSIGAIGVARAFAHAGSYGGRLWNQPVAEAPPDHAQPDGPEYTPVHEYVYKLRRILATLYTPSAREIGEQRHRFMSRYFEQLDAEMTGQL</sequence>
<gene>
    <name evidence="2" type="ORF">F4Y42_21575</name>
</gene>
<comment type="caution">
    <text evidence="2">The sequence shown here is derived from an EMBL/GenBank/DDBJ whole genome shotgun (WGS) entry which is preliminary data.</text>
</comment>
<dbReference type="Gene3D" id="1.10.3210.50">
    <property type="match status" value="1"/>
</dbReference>
<accession>A0A6B0YYB0</accession>
<evidence type="ECO:0000313" key="2">
    <source>
        <dbReference type="EMBL" id="MXY96040.1"/>
    </source>
</evidence>
<dbReference type="AlphaFoldDB" id="A0A6B0YYB0"/>
<name>A0A6B0YYB0_9CHLR</name>
<dbReference type="PANTHER" id="PTHR33594:SF1">
    <property type="entry name" value="HD_PDEASE DOMAIN-CONTAINING PROTEIN"/>
    <property type="match status" value="1"/>
</dbReference>
<proteinExistence type="predicted"/>
<dbReference type="PANTHER" id="PTHR33594">
    <property type="entry name" value="SUPERFAMILY HYDROLASE, PUTATIVE (AFU_ORTHOLOGUE AFUA_1G03035)-RELATED"/>
    <property type="match status" value="1"/>
</dbReference>
<organism evidence="2">
    <name type="scientific">Caldilineaceae bacterium SB0664_bin_27</name>
    <dbReference type="NCBI Taxonomy" id="2605260"/>
    <lineage>
        <taxon>Bacteria</taxon>
        <taxon>Bacillati</taxon>
        <taxon>Chloroflexota</taxon>
        <taxon>Caldilineae</taxon>
        <taxon>Caldilineales</taxon>
        <taxon>Caldilineaceae</taxon>
    </lineage>
</organism>
<dbReference type="InterPro" id="IPR003607">
    <property type="entry name" value="HD/PDEase_dom"/>
</dbReference>
<dbReference type="SMART" id="SM00471">
    <property type="entry name" value="HDc"/>
    <property type="match status" value="1"/>
</dbReference>
<dbReference type="SUPFAM" id="SSF109604">
    <property type="entry name" value="HD-domain/PDEase-like"/>
    <property type="match status" value="1"/>
</dbReference>
<dbReference type="PROSITE" id="PS51831">
    <property type="entry name" value="HD"/>
    <property type="match status" value="1"/>
</dbReference>
<dbReference type="Pfam" id="PF01966">
    <property type="entry name" value="HD"/>
    <property type="match status" value="1"/>
</dbReference>
<dbReference type="EMBL" id="VXRG01000185">
    <property type="protein sequence ID" value="MXY96040.1"/>
    <property type="molecule type" value="Genomic_DNA"/>
</dbReference>
<evidence type="ECO:0000259" key="1">
    <source>
        <dbReference type="PROSITE" id="PS51831"/>
    </source>
</evidence>
<protein>
    <submittedName>
        <fullName evidence="2">HD domain-containing protein</fullName>
    </submittedName>
</protein>
<feature type="domain" description="HD" evidence="1">
    <location>
        <begin position="86"/>
        <end position="188"/>
    </location>
</feature>
<dbReference type="InterPro" id="IPR006674">
    <property type="entry name" value="HD_domain"/>
</dbReference>
<reference evidence="2" key="1">
    <citation type="submission" date="2019-09" db="EMBL/GenBank/DDBJ databases">
        <title>Characterisation of the sponge microbiome using genome-centric metagenomics.</title>
        <authorList>
            <person name="Engelberts J.P."/>
            <person name="Robbins S.J."/>
            <person name="De Goeij J.M."/>
            <person name="Aranda M."/>
            <person name="Bell S.C."/>
            <person name="Webster N.S."/>
        </authorList>
    </citation>
    <scope>NUCLEOTIDE SEQUENCE</scope>
    <source>
        <strain evidence="2">SB0664_bin_27</strain>
    </source>
</reference>
<dbReference type="CDD" id="cd00077">
    <property type="entry name" value="HDc"/>
    <property type="match status" value="1"/>
</dbReference>